<feature type="active site" description="Nucleophile" evidence="4">
    <location>
        <position position="155"/>
    </location>
</feature>
<keyword evidence="5" id="KW-0106">Calcium</keyword>
<evidence type="ECO:0000256" key="6">
    <source>
        <dbReference type="SAM" id="MobiDB-lite"/>
    </source>
</evidence>
<dbReference type="InterPro" id="IPR002692">
    <property type="entry name" value="S45"/>
</dbReference>
<feature type="binding site" evidence="5">
    <location>
        <position position="231"/>
    </location>
    <ligand>
        <name>Ca(2+)</name>
        <dbReference type="ChEBI" id="CHEBI:29108"/>
    </ligand>
</feature>
<dbReference type="PANTHER" id="PTHR34218">
    <property type="entry name" value="PEPTIDASE S45 PENICILLIN AMIDASE"/>
    <property type="match status" value="1"/>
</dbReference>
<sequence>MSSHVFHDQHGIPHISADSLGALAFAQGAEQATSRPAQLELERLRSEGRTAERVGPAGLEWDRFARQARIDAIAQRAYDVLDAETQEFLVAFTDGINATLRERRWMPWSPCGVFLVQQIHFGSFPSKLWRQAIADRLGTDGLRAISVAPPTVSGSNAYAVTGARTASGAPIIAGDPHRIFEAPNVYLQTHLSCPEFDVVGFCFPGVPGVQHFAHTGSVAWGLTNAMGDYQDLYAEELRRTPTGGVEALGPDGWEAAESFVEEIRVRGELGFGDDDDEDWPDDHWPEDENDDSDRPSEVEVIVTARGPVVFGGVDSEPLPCGARALSLRTASHDLGDLGFAALLPLLRAKKVADVEAAIGHWVEPVNNWVIADTEGTVVHRVAGRVPERHIDNLFGVVPASSSEHQWTGWATLPVVRPGETGRVVSANDRATEEFSVVASHFAASWRADRIRELLDAAGPLTATDAITPLLDARQLGGESLLAAVAETTGLGEGATELQQVLAGWDREMSVDGLGAAAFTALRSEFTDRLCAHPVLATLADDLADGTAYGALYRPWLALATRVGQSLPKLLEHATSIGIDVGALLRESLEAVAAAVETAGGHTSWGERHRFTPLTGAAQFGLPDEPLAVSGEPLPGDMDSVAAMSWVPGSDLCVRGPVARFVWDLADRAQSRWAVPLGAHEAPDSPHRTDQFAAWHTGALLQLTPDQEP</sequence>
<comment type="cofactor">
    <cofactor evidence="5">
        <name>Ca(2+)</name>
        <dbReference type="ChEBI" id="CHEBI:29108"/>
    </cofactor>
    <text evidence="5">Binds 1 Ca(2+) ion per dimer.</text>
</comment>
<dbReference type="Gene3D" id="2.30.120.10">
    <property type="match status" value="1"/>
</dbReference>
<dbReference type="InterPro" id="IPR029055">
    <property type="entry name" value="Ntn_hydrolases_N"/>
</dbReference>
<dbReference type="Pfam" id="PF01804">
    <property type="entry name" value="Penicil_amidase"/>
    <property type="match status" value="1"/>
</dbReference>
<keyword evidence="8" id="KW-1185">Reference proteome</keyword>
<feature type="compositionally biased region" description="Acidic residues" evidence="6">
    <location>
        <begin position="271"/>
        <end position="291"/>
    </location>
</feature>
<name>A0A7Y9UTZ9_9ACTN</name>
<dbReference type="EMBL" id="JACCAA010000001">
    <property type="protein sequence ID" value="NYG59594.1"/>
    <property type="molecule type" value="Genomic_DNA"/>
</dbReference>
<keyword evidence="5" id="KW-0479">Metal-binding</keyword>
<dbReference type="PIRSF" id="PIRSF001227">
    <property type="entry name" value="Pen_acylase"/>
    <property type="match status" value="1"/>
</dbReference>
<dbReference type="InterPro" id="IPR043146">
    <property type="entry name" value="Penicillin_amidase_N_B-knob"/>
</dbReference>
<dbReference type="InterPro" id="IPR023343">
    <property type="entry name" value="Penicillin_amidase_dom1"/>
</dbReference>
<dbReference type="SUPFAM" id="SSF56235">
    <property type="entry name" value="N-terminal nucleophile aminohydrolases (Ntn hydrolases)"/>
    <property type="match status" value="1"/>
</dbReference>
<evidence type="ECO:0000313" key="7">
    <source>
        <dbReference type="EMBL" id="NYG59594.1"/>
    </source>
</evidence>
<comment type="caution">
    <text evidence="7">The sequence shown here is derived from an EMBL/GenBank/DDBJ whole genome shotgun (WGS) entry which is preliminary data.</text>
</comment>
<dbReference type="EC" id="3.5.1.11" evidence="7"/>
<evidence type="ECO:0000256" key="5">
    <source>
        <dbReference type="PIRSR" id="PIRSR001227-2"/>
    </source>
</evidence>
<keyword evidence="2 7" id="KW-0378">Hydrolase</keyword>
<dbReference type="PANTHER" id="PTHR34218:SF4">
    <property type="entry name" value="ACYL-HOMOSERINE LACTONE ACYLASE QUIP"/>
    <property type="match status" value="1"/>
</dbReference>
<dbReference type="AlphaFoldDB" id="A0A7Y9UTZ9"/>
<dbReference type="RefSeq" id="WP_179502625.1">
    <property type="nucleotide sequence ID" value="NZ_JACCAA010000001.1"/>
</dbReference>
<dbReference type="InterPro" id="IPR014395">
    <property type="entry name" value="Pen/GL7ACA/AHL_acylase"/>
</dbReference>
<dbReference type="GO" id="GO:0017000">
    <property type="term" value="P:antibiotic biosynthetic process"/>
    <property type="evidence" value="ECO:0007669"/>
    <property type="project" value="InterPro"/>
</dbReference>
<organism evidence="7 8">
    <name type="scientific">Nocardioides daedukensis</name>
    <dbReference type="NCBI Taxonomy" id="634462"/>
    <lineage>
        <taxon>Bacteria</taxon>
        <taxon>Bacillati</taxon>
        <taxon>Actinomycetota</taxon>
        <taxon>Actinomycetes</taxon>
        <taxon>Propionibacteriales</taxon>
        <taxon>Nocardioidaceae</taxon>
        <taxon>Nocardioides</taxon>
    </lineage>
</organism>
<proteinExistence type="inferred from homology"/>
<evidence type="ECO:0000256" key="3">
    <source>
        <dbReference type="ARBA" id="ARBA00023145"/>
    </source>
</evidence>
<accession>A0A7Y9UTZ9</accession>
<gene>
    <name evidence="7" type="ORF">BJ980_002517</name>
</gene>
<reference evidence="7 8" key="1">
    <citation type="submission" date="2020-07" db="EMBL/GenBank/DDBJ databases">
        <title>Sequencing the genomes of 1000 actinobacteria strains.</title>
        <authorList>
            <person name="Klenk H.-P."/>
        </authorList>
    </citation>
    <scope>NUCLEOTIDE SEQUENCE [LARGE SCALE GENOMIC DNA]</scope>
    <source>
        <strain evidence="7 8">DSM 23819</strain>
    </source>
</reference>
<protein>
    <submittedName>
        <fullName evidence="7">Penicillin amidase</fullName>
        <ecNumber evidence="7">3.5.1.11</ecNumber>
    </submittedName>
</protein>
<evidence type="ECO:0000256" key="2">
    <source>
        <dbReference type="ARBA" id="ARBA00022801"/>
    </source>
</evidence>
<keyword evidence="3" id="KW-0865">Zymogen</keyword>
<dbReference type="GO" id="GO:0046872">
    <property type="term" value="F:metal ion binding"/>
    <property type="evidence" value="ECO:0007669"/>
    <property type="project" value="UniProtKB-KW"/>
</dbReference>
<evidence type="ECO:0000256" key="1">
    <source>
        <dbReference type="ARBA" id="ARBA00006586"/>
    </source>
</evidence>
<dbReference type="Gene3D" id="1.10.1400.10">
    <property type="match status" value="1"/>
</dbReference>
<evidence type="ECO:0000313" key="8">
    <source>
        <dbReference type="Proteomes" id="UP000540656"/>
    </source>
</evidence>
<evidence type="ECO:0000256" key="4">
    <source>
        <dbReference type="PIRSR" id="PIRSR001227-1"/>
    </source>
</evidence>
<dbReference type="InterPro" id="IPR043147">
    <property type="entry name" value="Penicillin_amidase_A-knob"/>
</dbReference>
<dbReference type="Gene3D" id="1.10.439.10">
    <property type="entry name" value="Penicillin Amidohydrolase, domain 1"/>
    <property type="match status" value="1"/>
</dbReference>
<comment type="similarity">
    <text evidence="1">Belongs to the peptidase S45 family.</text>
</comment>
<feature type="region of interest" description="Disordered" evidence="6">
    <location>
        <begin position="270"/>
        <end position="295"/>
    </location>
</feature>
<feature type="binding site" evidence="5">
    <location>
        <position position="228"/>
    </location>
    <ligand>
        <name>Ca(2+)</name>
        <dbReference type="ChEBI" id="CHEBI:29108"/>
    </ligand>
</feature>
<dbReference type="Gene3D" id="3.60.20.10">
    <property type="entry name" value="Glutamine Phosphoribosylpyrophosphate, subunit 1, domain 1"/>
    <property type="match status" value="1"/>
</dbReference>
<dbReference type="Proteomes" id="UP000540656">
    <property type="component" value="Unassembled WGS sequence"/>
</dbReference>
<dbReference type="GO" id="GO:0008953">
    <property type="term" value="F:penicillin amidase activity"/>
    <property type="evidence" value="ECO:0007669"/>
    <property type="project" value="UniProtKB-EC"/>
</dbReference>